<accession>A0A852TLI8</accession>
<dbReference type="Gene3D" id="1.20.120.450">
    <property type="entry name" value="dinb family like domain"/>
    <property type="match status" value="1"/>
</dbReference>
<dbReference type="SUPFAM" id="SSF109854">
    <property type="entry name" value="DinB/YfiT-like putative metalloenzymes"/>
    <property type="match status" value="1"/>
</dbReference>
<sequence>MITNVMENLTGTRNRLLNEISGLSYEQLNKKLDEGTWSISQVCHHLYLSESVFTQAIIYGLNKSNGKKAEPKPVQLAVDRTQKAKAPDMVVPGGAPLELEKITELLNQSRNLFLEFYDQLEDKSILKEKSTKHPLFGYTPLDQWVELIYLHEERHIDQIKEIKSLL</sequence>
<dbReference type="EMBL" id="JACCBX010000018">
    <property type="protein sequence ID" value="NYE09045.1"/>
    <property type="molecule type" value="Genomic_DNA"/>
</dbReference>
<feature type="domain" description="DinB-like" evidence="1">
    <location>
        <begin position="9"/>
        <end position="159"/>
    </location>
</feature>
<protein>
    <submittedName>
        <fullName evidence="2">Damage-inducible protein DinB</fullName>
    </submittedName>
</protein>
<reference evidence="3" key="2">
    <citation type="submission" date="2020-08" db="EMBL/GenBank/DDBJ databases">
        <title>The Agave Microbiome: Exploring the role of microbial communities in plant adaptations to desert environments.</title>
        <authorList>
            <person name="Partida-Martinez L.P."/>
        </authorList>
    </citation>
    <scope>NUCLEOTIDE SEQUENCE [LARGE SCALE GENOMIC DNA]</scope>
    <source>
        <strain evidence="3">AT2.8</strain>
    </source>
</reference>
<evidence type="ECO:0000313" key="2">
    <source>
        <dbReference type="EMBL" id="NYE09045.1"/>
    </source>
</evidence>
<dbReference type="AlphaFoldDB" id="A0A852TLI8"/>
<organism evidence="2 3">
    <name type="scientific">Neobacillus niacini</name>
    <dbReference type="NCBI Taxonomy" id="86668"/>
    <lineage>
        <taxon>Bacteria</taxon>
        <taxon>Bacillati</taxon>
        <taxon>Bacillota</taxon>
        <taxon>Bacilli</taxon>
        <taxon>Bacillales</taxon>
        <taxon>Bacillaceae</taxon>
        <taxon>Neobacillus</taxon>
    </lineage>
</organism>
<gene>
    <name evidence="2" type="ORF">F4694_005902</name>
</gene>
<dbReference type="Pfam" id="PF12867">
    <property type="entry name" value="DinB_2"/>
    <property type="match status" value="1"/>
</dbReference>
<comment type="caution">
    <text evidence="2">The sequence shown here is derived from an EMBL/GenBank/DDBJ whole genome shotgun (WGS) entry which is preliminary data.</text>
</comment>
<reference evidence="3" key="1">
    <citation type="submission" date="2020-07" db="EMBL/GenBank/DDBJ databases">
        <authorList>
            <person name="Partida-Martinez L."/>
            <person name="Huntemann M."/>
            <person name="Clum A."/>
            <person name="Wang J."/>
            <person name="Palaniappan K."/>
            <person name="Ritter S."/>
            <person name="Chen I.-M."/>
            <person name="Stamatis D."/>
            <person name="Reddy T."/>
            <person name="O'Malley R."/>
            <person name="Daum C."/>
            <person name="Shapiro N."/>
            <person name="Ivanova N."/>
            <person name="Kyrpides N."/>
            <person name="Woyke T."/>
        </authorList>
    </citation>
    <scope>NUCLEOTIDE SEQUENCE [LARGE SCALE GENOMIC DNA]</scope>
    <source>
        <strain evidence="3">AT2.8</strain>
    </source>
</reference>
<dbReference type="InterPro" id="IPR024775">
    <property type="entry name" value="DinB-like"/>
</dbReference>
<evidence type="ECO:0000313" key="3">
    <source>
        <dbReference type="Proteomes" id="UP000548423"/>
    </source>
</evidence>
<dbReference type="Proteomes" id="UP000548423">
    <property type="component" value="Unassembled WGS sequence"/>
</dbReference>
<proteinExistence type="predicted"/>
<evidence type="ECO:0000259" key="1">
    <source>
        <dbReference type="Pfam" id="PF12867"/>
    </source>
</evidence>
<dbReference type="InterPro" id="IPR034660">
    <property type="entry name" value="DinB/YfiT-like"/>
</dbReference>
<name>A0A852TLI8_9BACI</name>